<dbReference type="Proteomes" id="UP000717696">
    <property type="component" value="Unassembled WGS sequence"/>
</dbReference>
<feature type="compositionally biased region" description="Acidic residues" evidence="1">
    <location>
        <begin position="58"/>
        <end position="74"/>
    </location>
</feature>
<feature type="region of interest" description="Disordered" evidence="1">
    <location>
        <begin position="47"/>
        <end position="81"/>
    </location>
</feature>
<organism evidence="2 3">
    <name type="scientific">Dactylonectria estremocensis</name>
    <dbReference type="NCBI Taxonomy" id="1079267"/>
    <lineage>
        <taxon>Eukaryota</taxon>
        <taxon>Fungi</taxon>
        <taxon>Dikarya</taxon>
        <taxon>Ascomycota</taxon>
        <taxon>Pezizomycotina</taxon>
        <taxon>Sordariomycetes</taxon>
        <taxon>Hypocreomycetidae</taxon>
        <taxon>Hypocreales</taxon>
        <taxon>Nectriaceae</taxon>
        <taxon>Dactylonectria</taxon>
    </lineage>
</organism>
<accession>A0A9P9E8E6</accession>
<evidence type="ECO:0000313" key="2">
    <source>
        <dbReference type="EMBL" id="KAH7134469.1"/>
    </source>
</evidence>
<sequence>MRTKPTYLLRDPLPNATAGSKSLGDLIIRRAHLLRIYQQRLRRSAPRVLQMVSRSEGDDTVDVDFPLDEGDCSEESATTADHHQNYTALLRDLHNAVRDSDATRDSLAMRSLIRDLCQENPA</sequence>
<protein>
    <submittedName>
        <fullName evidence="2">Uncharacterized protein</fullName>
    </submittedName>
</protein>
<evidence type="ECO:0000313" key="3">
    <source>
        <dbReference type="Proteomes" id="UP000717696"/>
    </source>
</evidence>
<comment type="caution">
    <text evidence="2">The sequence shown here is derived from an EMBL/GenBank/DDBJ whole genome shotgun (WGS) entry which is preliminary data.</text>
</comment>
<keyword evidence="3" id="KW-1185">Reference proteome</keyword>
<reference evidence="2" key="1">
    <citation type="journal article" date="2021" name="Nat. Commun.">
        <title>Genetic determinants of endophytism in the Arabidopsis root mycobiome.</title>
        <authorList>
            <person name="Mesny F."/>
            <person name="Miyauchi S."/>
            <person name="Thiergart T."/>
            <person name="Pickel B."/>
            <person name="Atanasova L."/>
            <person name="Karlsson M."/>
            <person name="Huettel B."/>
            <person name="Barry K.W."/>
            <person name="Haridas S."/>
            <person name="Chen C."/>
            <person name="Bauer D."/>
            <person name="Andreopoulos W."/>
            <person name="Pangilinan J."/>
            <person name="LaButti K."/>
            <person name="Riley R."/>
            <person name="Lipzen A."/>
            <person name="Clum A."/>
            <person name="Drula E."/>
            <person name="Henrissat B."/>
            <person name="Kohler A."/>
            <person name="Grigoriev I.V."/>
            <person name="Martin F.M."/>
            <person name="Hacquard S."/>
        </authorList>
    </citation>
    <scope>NUCLEOTIDE SEQUENCE</scope>
    <source>
        <strain evidence="2">MPI-CAGE-AT-0021</strain>
    </source>
</reference>
<gene>
    <name evidence="2" type="ORF">B0J13DRAFT_640842</name>
</gene>
<name>A0A9P9E8E6_9HYPO</name>
<evidence type="ECO:0000256" key="1">
    <source>
        <dbReference type="SAM" id="MobiDB-lite"/>
    </source>
</evidence>
<dbReference type="EMBL" id="JAGMUU010000017">
    <property type="protein sequence ID" value="KAH7134469.1"/>
    <property type="molecule type" value="Genomic_DNA"/>
</dbReference>
<proteinExistence type="predicted"/>
<dbReference type="AlphaFoldDB" id="A0A9P9E8E6"/>